<protein>
    <recommendedName>
        <fullName evidence="3">D-serine dehydratase-like domain-containing protein</fullName>
    </recommendedName>
</protein>
<dbReference type="Pfam" id="PF14031">
    <property type="entry name" value="D-ser_dehydrat"/>
    <property type="match status" value="1"/>
</dbReference>
<dbReference type="PANTHER" id="PTHR28004">
    <property type="entry name" value="ZGC:162816-RELATED"/>
    <property type="match status" value="1"/>
</dbReference>
<dbReference type="InterPro" id="IPR001608">
    <property type="entry name" value="Ala_racemase_N"/>
</dbReference>
<feature type="domain" description="D-serine dehydratase-like" evidence="3">
    <location>
        <begin position="275"/>
        <end position="367"/>
    </location>
</feature>
<organism evidence="4 5">
    <name type="scientific">Paenibacillus plantarum</name>
    <dbReference type="NCBI Taxonomy" id="2654975"/>
    <lineage>
        <taxon>Bacteria</taxon>
        <taxon>Bacillati</taxon>
        <taxon>Bacillota</taxon>
        <taxon>Bacilli</taxon>
        <taxon>Bacillales</taxon>
        <taxon>Paenibacillaceae</taxon>
        <taxon>Paenibacillus</taxon>
    </lineage>
</organism>
<dbReference type="PANTHER" id="PTHR28004:SF2">
    <property type="entry name" value="D-SERINE DEHYDRATASE"/>
    <property type="match status" value="1"/>
</dbReference>
<dbReference type="Proteomes" id="UP000653578">
    <property type="component" value="Unassembled WGS sequence"/>
</dbReference>
<sequence length="384" mass="41504">MELRFYLVKPKGGAQVRLDSWQETLDTPSIVIDLDRLDANLKRTAELAATAGVRLRPHTKTHKSIWIAQEQLRHGASGITVAKLGEAEVMAEGGIDDILIAYPIVGRLKLERLGRLLQRIQVSVSVDSYEVAKGLSELGEHLKLRVPLYIDVNSGLNRCGKEPGAETAELALAIAKLPGIRLAALMTHAGQAYSKSHADDCFEVALAEAEALLESQRVLRRLGVDVPDISVGSTPTSKFIGALAGVGVTEMRPGAYVFGDGSQLYTGLIGEEECAMRIYATVVSTPRPGTAIIDSGSKTLSNDSSAHRRGFGMIPELPDIYVERLSEEHGILSVPEEIKLHIGDTVAIIPNHCCAVTNLHDRLVGMRNGQIERIITVDARGKVT</sequence>
<gene>
    <name evidence="4" type="ORF">GC096_15560</name>
</gene>
<evidence type="ECO:0000313" key="5">
    <source>
        <dbReference type="Proteomes" id="UP000653578"/>
    </source>
</evidence>
<keyword evidence="2" id="KW-0456">Lyase</keyword>
<dbReference type="Gene3D" id="2.40.37.20">
    <property type="entry name" value="D-serine dehydratase-like domain"/>
    <property type="match status" value="1"/>
</dbReference>
<proteinExistence type="inferred from homology"/>
<dbReference type="Pfam" id="PF01168">
    <property type="entry name" value="Ala_racemase_N"/>
    <property type="match status" value="1"/>
</dbReference>
<comment type="caution">
    <text evidence="4">The sequence shown here is derived from an EMBL/GenBank/DDBJ whole genome shotgun (WGS) entry which is preliminary data.</text>
</comment>
<accession>A0ABX1XB90</accession>
<comment type="similarity">
    <text evidence="1">Belongs to the DSD1 family.</text>
</comment>
<dbReference type="SUPFAM" id="SSF51419">
    <property type="entry name" value="PLP-binding barrel"/>
    <property type="match status" value="1"/>
</dbReference>
<dbReference type="Gene3D" id="3.20.20.10">
    <property type="entry name" value="Alanine racemase"/>
    <property type="match status" value="1"/>
</dbReference>
<name>A0ABX1XB90_9BACL</name>
<dbReference type="InterPro" id="IPR026956">
    <property type="entry name" value="D-ser_dehydrat-like_dom"/>
</dbReference>
<evidence type="ECO:0000256" key="2">
    <source>
        <dbReference type="ARBA" id="ARBA00023239"/>
    </source>
</evidence>
<reference evidence="4 5" key="1">
    <citation type="submission" date="2019-10" db="EMBL/GenBank/DDBJ databases">
        <title>Description of Paenibacillus humi sp. nov.</title>
        <authorList>
            <person name="Carlier A."/>
            <person name="Qi S."/>
        </authorList>
    </citation>
    <scope>NUCLEOTIDE SEQUENCE [LARGE SCALE GENOMIC DNA]</scope>
    <source>
        <strain evidence="4 5">LMG 31461</strain>
    </source>
</reference>
<dbReference type="SMART" id="SM01119">
    <property type="entry name" value="D-ser_dehydrat"/>
    <property type="match status" value="1"/>
</dbReference>
<dbReference type="InterPro" id="IPR051466">
    <property type="entry name" value="D-amino_acid_metab_enzyme"/>
</dbReference>
<keyword evidence="5" id="KW-1185">Reference proteome</keyword>
<evidence type="ECO:0000313" key="4">
    <source>
        <dbReference type="EMBL" id="NOU65451.1"/>
    </source>
</evidence>
<dbReference type="InterPro" id="IPR042208">
    <property type="entry name" value="D-ser_dehydrat-like_sf"/>
</dbReference>
<evidence type="ECO:0000259" key="3">
    <source>
        <dbReference type="SMART" id="SM01119"/>
    </source>
</evidence>
<dbReference type="InterPro" id="IPR029066">
    <property type="entry name" value="PLP-binding_barrel"/>
</dbReference>
<evidence type="ECO:0000256" key="1">
    <source>
        <dbReference type="ARBA" id="ARBA00005323"/>
    </source>
</evidence>
<dbReference type="EMBL" id="WHNY01000045">
    <property type="protein sequence ID" value="NOU65451.1"/>
    <property type="molecule type" value="Genomic_DNA"/>
</dbReference>